<reference evidence="1" key="1">
    <citation type="submission" date="2018-02" db="EMBL/GenBank/DDBJ databases">
        <authorList>
            <person name="Cohen D.B."/>
            <person name="Kent A.D."/>
        </authorList>
    </citation>
    <scope>NUCLEOTIDE SEQUENCE</scope>
</reference>
<name>A0A2N9IMB9_FAGSY</name>
<organism evidence="1">
    <name type="scientific">Fagus sylvatica</name>
    <name type="common">Beechnut</name>
    <dbReference type="NCBI Taxonomy" id="28930"/>
    <lineage>
        <taxon>Eukaryota</taxon>
        <taxon>Viridiplantae</taxon>
        <taxon>Streptophyta</taxon>
        <taxon>Embryophyta</taxon>
        <taxon>Tracheophyta</taxon>
        <taxon>Spermatophyta</taxon>
        <taxon>Magnoliopsida</taxon>
        <taxon>eudicotyledons</taxon>
        <taxon>Gunneridae</taxon>
        <taxon>Pentapetalae</taxon>
        <taxon>rosids</taxon>
        <taxon>fabids</taxon>
        <taxon>Fagales</taxon>
        <taxon>Fagaceae</taxon>
        <taxon>Fagus</taxon>
    </lineage>
</organism>
<evidence type="ECO:0000313" key="1">
    <source>
        <dbReference type="EMBL" id="SPD25475.1"/>
    </source>
</evidence>
<accession>A0A2N9IMB9</accession>
<dbReference type="AlphaFoldDB" id="A0A2N9IMB9"/>
<gene>
    <name evidence="1" type="ORF">FSB_LOCUS53357</name>
</gene>
<proteinExistence type="predicted"/>
<protein>
    <submittedName>
        <fullName evidence="1">Uncharacterized protein</fullName>
    </submittedName>
</protein>
<dbReference type="EMBL" id="OIVN01006118">
    <property type="protein sequence ID" value="SPD25475.1"/>
    <property type="molecule type" value="Genomic_DNA"/>
</dbReference>
<sequence>MGERNSSPSISARMIAPPEKAFFTTYGPSYDGFSKKGSPFTLSFAKSRFLDYFSPRPLRLSIQHDLRLFLVSWKLSLSKLFIYEVLSISGIPSSNIVAGMITLFQIMSKCPHFTRHKAGRNMEFRNGMFSQTHLPLGKIVDGYQYELMPVRRLWGRVRWHGLPLVPRASPGSTISFFSVYTSQESGIMSSLVQNLSAHCQPIQSSDVLLLIFGRSRDGYSSVLDEALDIVIPRLIVYLCFDVHAFFYAHTMYRDVSLVWDPDFLLILPFPWDSCAHEALDIVIPRRLSLLSTFMHSLRRQYAGDVSSLIEAHHPLPTPA</sequence>